<name>A0A1C2IPV7_ACITH</name>
<evidence type="ECO:0000256" key="1">
    <source>
        <dbReference type="SAM" id="Phobius"/>
    </source>
</evidence>
<organism evidence="2 3">
    <name type="scientific">Acidithiobacillus thiooxidans</name>
    <name type="common">Thiobacillus thiooxidans</name>
    <dbReference type="NCBI Taxonomy" id="930"/>
    <lineage>
        <taxon>Bacteria</taxon>
        <taxon>Pseudomonadati</taxon>
        <taxon>Pseudomonadota</taxon>
        <taxon>Acidithiobacillia</taxon>
        <taxon>Acidithiobacillales</taxon>
        <taxon>Acidithiobacillaceae</taxon>
        <taxon>Acidithiobacillus</taxon>
    </lineage>
</organism>
<feature type="transmembrane region" description="Helical" evidence="1">
    <location>
        <begin position="47"/>
        <end position="65"/>
    </location>
</feature>
<keyword evidence="3" id="KW-1185">Reference proteome</keyword>
<evidence type="ECO:0000313" key="2">
    <source>
        <dbReference type="EMBL" id="OCX69898.1"/>
    </source>
</evidence>
<feature type="transmembrane region" description="Helical" evidence="1">
    <location>
        <begin position="138"/>
        <end position="162"/>
    </location>
</feature>
<comment type="caution">
    <text evidence="2">The sequence shown here is derived from an EMBL/GenBank/DDBJ whole genome shotgun (WGS) entry which is preliminary data.</text>
</comment>
<dbReference type="RefSeq" id="WP_065975379.1">
    <property type="nucleotide sequence ID" value="NZ_LWRY01000187.1"/>
</dbReference>
<evidence type="ECO:0000313" key="3">
    <source>
        <dbReference type="Proteomes" id="UP000095008"/>
    </source>
</evidence>
<protein>
    <submittedName>
        <fullName evidence="2">Uncharacterized protein</fullName>
    </submittedName>
</protein>
<proteinExistence type="predicted"/>
<dbReference type="EMBL" id="LWRY01000187">
    <property type="protein sequence ID" value="OCX69898.1"/>
    <property type="molecule type" value="Genomic_DNA"/>
</dbReference>
<feature type="transmembrane region" description="Helical" evidence="1">
    <location>
        <begin position="21"/>
        <end position="41"/>
    </location>
</feature>
<keyword evidence="1" id="KW-1133">Transmembrane helix</keyword>
<reference evidence="2" key="1">
    <citation type="journal article" date="2016" name="Int. J. Mol. Sci.">
        <title>Comparative genomics of the extreme acidophile Acidithiobacillus thiooxidans reveals intraspecific divergence and niche adaptation.</title>
        <authorList>
            <person name="Zhang X."/>
            <person name="Feng X."/>
            <person name="Tao J."/>
            <person name="Ma L."/>
            <person name="Xiao Y."/>
            <person name="Liang Y."/>
            <person name="Liu X."/>
            <person name="Yin H."/>
        </authorList>
    </citation>
    <scope>NUCLEOTIDE SEQUENCE [LARGE SCALE GENOMIC DNA]</scope>
    <source>
        <strain evidence="2">DXS-W</strain>
    </source>
</reference>
<gene>
    <name evidence="2" type="ORF">A6M23_14755</name>
</gene>
<feature type="transmembrane region" description="Helical" evidence="1">
    <location>
        <begin position="102"/>
        <end position="126"/>
    </location>
</feature>
<keyword evidence="1" id="KW-0812">Transmembrane</keyword>
<dbReference type="AlphaFoldDB" id="A0A1C2IPV7"/>
<sequence>MKNANPKWNLKEYTSEFILDGSNQFAFTFPILMIPIIEAFSGKPLLLIAYFSLLILFFFLFFALAKARNEGENHHLNKNTPWAFRPLPQSDGSSRPRFLKDYGFGSTSVFLTILVIMLYLTYMSFFHPVYSGPGLMTAFWFVFVCIVGWDLVIYLFSIAAGIEKHHKAWMRDFLTKDMNGAEYKQFLRNEYLAEKGRAAGFNEGYMVGRNSRH</sequence>
<accession>A0A1C2IPV7</accession>
<keyword evidence="1" id="KW-0472">Membrane</keyword>
<dbReference type="Proteomes" id="UP000095008">
    <property type="component" value="Unassembled WGS sequence"/>
</dbReference>